<dbReference type="FunFam" id="3.40.50.300:FF:000028">
    <property type="entry name" value="UvrABC system protein A"/>
    <property type="match status" value="1"/>
</dbReference>
<dbReference type="GO" id="GO:0009381">
    <property type="term" value="F:excinuclease ABC activity"/>
    <property type="evidence" value="ECO:0007669"/>
    <property type="project" value="UniProtKB-UniRule"/>
</dbReference>
<comment type="function">
    <text evidence="18">The UvrABC repair system catalyzes the recognition and processing of DNA lesions. UvrA is an ATPase and a DNA-binding protein. A damage recognition complex composed of 2 UvrA and 2 UvrB subunits scans DNA for abnormalities. When the presence of a lesion has been verified by UvrB, the UvrA molecules dissociate.</text>
</comment>
<dbReference type="GO" id="GO:0009380">
    <property type="term" value="C:excinuclease repair complex"/>
    <property type="evidence" value="ECO:0007669"/>
    <property type="project" value="InterPro"/>
</dbReference>
<evidence type="ECO:0000256" key="7">
    <source>
        <dbReference type="ARBA" id="ARBA00022769"/>
    </source>
</evidence>
<dbReference type="PANTHER" id="PTHR43152:SF3">
    <property type="entry name" value="UVRABC SYSTEM PROTEIN A"/>
    <property type="match status" value="1"/>
</dbReference>
<keyword evidence="12 18" id="KW-0238">DNA-binding</keyword>
<dbReference type="OrthoDB" id="9809851at2"/>
<keyword evidence="7 18" id="KW-0228">DNA excision</keyword>
<dbReference type="RefSeq" id="WP_111644998.1">
    <property type="nucleotide sequence ID" value="NZ_QLMH01000005.1"/>
</dbReference>
<feature type="binding site" evidence="18">
    <location>
        <begin position="33"/>
        <end position="40"/>
    </location>
    <ligand>
        <name>ATP</name>
        <dbReference type="ChEBI" id="CHEBI:30616"/>
    </ligand>
</feature>
<keyword evidence="4 18" id="KW-0677">Repeat</keyword>
<dbReference type="Gene3D" id="1.10.8.280">
    <property type="entry name" value="ABC transporter ATPase domain-like"/>
    <property type="match status" value="1"/>
</dbReference>
<keyword evidence="9 18" id="KW-0862">Zinc</keyword>
<dbReference type="InterPro" id="IPR004602">
    <property type="entry name" value="UvrA"/>
</dbReference>
<keyword evidence="2 18" id="KW-0963">Cytoplasm</keyword>
<dbReference type="InterPro" id="IPR041552">
    <property type="entry name" value="UvrA_DNA-bd"/>
</dbReference>
<evidence type="ECO:0000256" key="13">
    <source>
        <dbReference type="ARBA" id="ARBA00023204"/>
    </source>
</evidence>
<evidence type="ECO:0000256" key="1">
    <source>
        <dbReference type="ARBA" id="ARBA00004496"/>
    </source>
</evidence>
<dbReference type="NCBIfam" id="TIGR00630">
    <property type="entry name" value="uvra"/>
    <property type="match status" value="1"/>
</dbReference>
<dbReference type="CDD" id="cd03270">
    <property type="entry name" value="ABC_UvrA_I"/>
    <property type="match status" value="1"/>
</dbReference>
<evidence type="ECO:0000256" key="12">
    <source>
        <dbReference type="ARBA" id="ARBA00023125"/>
    </source>
</evidence>
<evidence type="ECO:0000256" key="3">
    <source>
        <dbReference type="ARBA" id="ARBA00022723"/>
    </source>
</evidence>
<keyword evidence="10 18" id="KW-0067">ATP-binding</keyword>
<evidence type="ECO:0000256" key="5">
    <source>
        <dbReference type="ARBA" id="ARBA00022741"/>
    </source>
</evidence>
<dbReference type="Pfam" id="PF17760">
    <property type="entry name" value="UvrA_inter"/>
    <property type="match status" value="1"/>
</dbReference>
<keyword evidence="5 18" id="KW-0547">Nucleotide-binding</keyword>
<dbReference type="InterPro" id="IPR027417">
    <property type="entry name" value="P-loop_NTPase"/>
</dbReference>
<dbReference type="InterPro" id="IPR017871">
    <property type="entry name" value="ABC_transporter-like_CS"/>
</dbReference>
<evidence type="ECO:0000313" key="21">
    <source>
        <dbReference type="EMBL" id="RAK19962.1"/>
    </source>
</evidence>
<dbReference type="GO" id="GO:0006289">
    <property type="term" value="P:nucleotide-excision repair"/>
    <property type="evidence" value="ECO:0007669"/>
    <property type="project" value="UniProtKB-UniRule"/>
</dbReference>
<dbReference type="InterPro" id="IPR041102">
    <property type="entry name" value="UvrA_inter"/>
</dbReference>
<dbReference type="GO" id="GO:0005524">
    <property type="term" value="F:ATP binding"/>
    <property type="evidence" value="ECO:0007669"/>
    <property type="project" value="UniProtKB-UniRule"/>
</dbReference>
<dbReference type="InterPro" id="IPR003593">
    <property type="entry name" value="AAA+_ATPase"/>
</dbReference>
<keyword evidence="8 18" id="KW-0863">Zinc-finger</keyword>
<reference evidence="21 22" key="1">
    <citation type="submission" date="2018-06" db="EMBL/GenBank/DDBJ databases">
        <title>Genomic Encyclopedia of Type Strains, Phase III (KMG-III): the genomes of soil and plant-associated and newly described type strains.</title>
        <authorList>
            <person name="Whitman W."/>
        </authorList>
    </citation>
    <scope>NUCLEOTIDE SEQUENCE [LARGE SCALE GENOMIC DNA]</scope>
    <source>
        <strain evidence="21 22">CGMCC 1.8979</strain>
    </source>
</reference>
<evidence type="ECO:0000256" key="14">
    <source>
        <dbReference type="ARBA" id="ARBA00023236"/>
    </source>
</evidence>
<keyword evidence="14 18" id="KW-0742">SOS response</keyword>
<proteinExistence type="inferred from homology"/>
<dbReference type="Gene3D" id="1.20.1580.10">
    <property type="entry name" value="ABC transporter ATPase like domain"/>
    <property type="match status" value="2"/>
</dbReference>
<evidence type="ECO:0000256" key="6">
    <source>
        <dbReference type="ARBA" id="ARBA00022763"/>
    </source>
</evidence>
<feature type="zinc finger region" description="C4-type" evidence="18">
    <location>
        <begin position="252"/>
        <end position="279"/>
    </location>
</feature>
<dbReference type="GO" id="GO:0005737">
    <property type="term" value="C:cytoplasm"/>
    <property type="evidence" value="ECO:0007669"/>
    <property type="project" value="UniProtKB-SubCell"/>
</dbReference>
<dbReference type="PANTHER" id="PTHR43152">
    <property type="entry name" value="UVRABC SYSTEM PROTEIN A"/>
    <property type="match status" value="1"/>
</dbReference>
<evidence type="ECO:0000256" key="11">
    <source>
        <dbReference type="ARBA" id="ARBA00022881"/>
    </source>
</evidence>
<comment type="subcellular location">
    <subcellularLocation>
        <location evidence="1 18">Cytoplasm</location>
    </subcellularLocation>
</comment>
<organism evidence="21 22">
    <name type="scientific">Paranoxybacillus vitaminiphilus</name>
    <dbReference type="NCBI Taxonomy" id="581036"/>
    <lineage>
        <taxon>Bacteria</taxon>
        <taxon>Bacillati</taxon>
        <taxon>Bacillota</taxon>
        <taxon>Bacilli</taxon>
        <taxon>Bacillales</taxon>
        <taxon>Anoxybacillaceae</taxon>
        <taxon>Paranoxybacillus</taxon>
    </lineage>
</organism>
<accession>A0A327YHY7</accession>
<keyword evidence="11 18" id="KW-0267">Excision nuclease</keyword>
<evidence type="ECO:0000256" key="18">
    <source>
        <dbReference type="HAMAP-Rule" id="MF_00205"/>
    </source>
</evidence>
<evidence type="ECO:0000256" key="10">
    <source>
        <dbReference type="ARBA" id="ARBA00022840"/>
    </source>
</evidence>
<keyword evidence="22" id="KW-1185">Reference proteome</keyword>
<gene>
    <name evidence="18" type="primary">uvrA</name>
    <name evidence="21" type="ORF">B0I26_105144</name>
</gene>
<feature type="domain" description="ABC transporter" evidence="20">
    <location>
        <begin position="604"/>
        <end position="935"/>
    </location>
</feature>
<dbReference type="EMBL" id="QLMH01000005">
    <property type="protein sequence ID" value="RAK19962.1"/>
    <property type="molecule type" value="Genomic_DNA"/>
</dbReference>
<dbReference type="GO" id="GO:0003677">
    <property type="term" value="F:DNA binding"/>
    <property type="evidence" value="ECO:0007669"/>
    <property type="project" value="UniProtKB-UniRule"/>
</dbReference>
<evidence type="ECO:0000313" key="22">
    <source>
        <dbReference type="Proteomes" id="UP000248555"/>
    </source>
</evidence>
<dbReference type="SMART" id="SM00382">
    <property type="entry name" value="AAA"/>
    <property type="match status" value="2"/>
</dbReference>
<dbReference type="CDD" id="cd03271">
    <property type="entry name" value="ABC_UvrA_II"/>
    <property type="match status" value="1"/>
</dbReference>
<comment type="subunit">
    <text evidence="18">Forms a heterotetramer with UvrB during the search for lesions.</text>
</comment>
<protein>
    <recommendedName>
        <fullName evidence="16 18">UvrABC system protein A</fullName>
        <shortName evidence="18">UvrA protein</shortName>
    </recommendedName>
    <alternativeName>
        <fullName evidence="17 18">Excinuclease ABC subunit A</fullName>
    </alternativeName>
</protein>
<feature type="binding site" evidence="18">
    <location>
        <begin position="639"/>
        <end position="646"/>
    </location>
    <ligand>
        <name>ATP</name>
        <dbReference type="ChEBI" id="CHEBI:30616"/>
    </ligand>
</feature>
<evidence type="ECO:0000256" key="16">
    <source>
        <dbReference type="ARBA" id="ARBA00039316"/>
    </source>
</evidence>
<dbReference type="PROSITE" id="PS50893">
    <property type="entry name" value="ABC_TRANSPORTER_2"/>
    <property type="match status" value="1"/>
</dbReference>
<evidence type="ECO:0000256" key="8">
    <source>
        <dbReference type="ARBA" id="ARBA00022771"/>
    </source>
</evidence>
<dbReference type="GO" id="GO:0008270">
    <property type="term" value="F:zinc ion binding"/>
    <property type="evidence" value="ECO:0007669"/>
    <property type="project" value="UniProtKB-UniRule"/>
</dbReference>
<feature type="coiled-coil region" evidence="19">
    <location>
        <begin position="178"/>
        <end position="205"/>
    </location>
</feature>
<evidence type="ECO:0000256" key="2">
    <source>
        <dbReference type="ARBA" id="ARBA00022490"/>
    </source>
</evidence>
<dbReference type="FunFam" id="1.20.1580.10:FF:000002">
    <property type="entry name" value="UvrABC system protein A"/>
    <property type="match status" value="1"/>
</dbReference>
<dbReference type="AlphaFoldDB" id="A0A327YHY7"/>
<name>A0A327YHY7_9BACL</name>
<sequence>MAMDKIIVKGARAHNLKNIDVEIPRDKLVVLTGLSGSGKSSLAFDTIYAEGQRRYVESLSAYARQFLGQMDKPDVDAIEGLSPAISIDQKTTSRNPRSTVGTVTEIYDYLRLLFARVGRPVCPEHGIEITSQTIEQMVDRILEYPERTKIQILAPVVSGRKGTHVKTLEDIKKQGYVRVRVDGEMRELTEEIELEKNKKHSIEVVVDRIVVKEGIEGRLADSLETALKLADGKVIIDVIGQEELLFSEHHACPYCGFSIGELEPRLFSFNSPYGACPDCDGLGSKLEVDPDLVIPNEELTLREHAIAPWEPQSSQYYPQLLEAVCNHYGIDMDTPVKDLPKHQLDKILYGSNGEKIYFRYENDYGQIRENYIEFEGVIPNVERRYRETSSDYIREQMEKYMAQQPCPTCKGNRLKKESLAVFVGGKHIGEVTALSVTEALEFFQNLSLSEKEMKIANMILREIIERLGFLNNVGLDYLTLSRSAGTLSGGEAQRIRLATQIGSRLTGVLYILDEPSIGLHQRDNDRLIATLKSMRDIGNTLIVVEHDEDTMLAADYLIDIGPGAGIHGGQVVSAGTPEEVMNDPNSLTGQYLSGKKFIPLPAERRKPDGRWLEIVGARENNLKNVSVKIPLGTFIAVTGVSGSGKSTLVNEILHKALAQKLHHAKAKPGEHKAIKGIEHLDKVIDIDQSPIGRTPRSNPATYTGVFDDIREVFAATNEAKVRGYKKGRFSFNVKGGRCEACRGDGIIKIEMHFLPDVYVPCEVCHGKRYNRETLEVKYKDKNIAEVLEMTVEDALKFFENIPKIKRKLQTIYDVGLGYIKLGQPATTLSGGEAQRVKLASELHRRSTGRTLYILDEPTTGLHVDDISRLLKVLQRLVDNGDTVLVIEHNLDVIKAADYIIDLGPEGGDKGGQIVATGTPEEVAEVEGSYTGKYLKPILERDRERMKERYEATSV</sequence>
<dbReference type="SUPFAM" id="SSF52540">
    <property type="entry name" value="P-loop containing nucleoside triphosphate hydrolases"/>
    <property type="match status" value="2"/>
</dbReference>
<evidence type="ECO:0000256" key="9">
    <source>
        <dbReference type="ARBA" id="ARBA00022833"/>
    </source>
</evidence>
<dbReference type="GO" id="GO:0009432">
    <property type="term" value="P:SOS response"/>
    <property type="evidence" value="ECO:0007669"/>
    <property type="project" value="UniProtKB-UniRule"/>
</dbReference>
<dbReference type="Pfam" id="PF17755">
    <property type="entry name" value="UvrA_DNA-bind"/>
    <property type="match status" value="1"/>
</dbReference>
<comment type="caution">
    <text evidence="21">The sequence shown here is derived from an EMBL/GenBank/DDBJ whole genome shotgun (WGS) entry which is preliminary data.</text>
</comment>
<evidence type="ECO:0000256" key="4">
    <source>
        <dbReference type="ARBA" id="ARBA00022737"/>
    </source>
</evidence>
<dbReference type="InterPro" id="IPR003439">
    <property type="entry name" value="ABC_transporter-like_ATP-bd"/>
</dbReference>
<keyword evidence="19" id="KW-0175">Coiled coil</keyword>
<dbReference type="Gene3D" id="3.30.1490.20">
    <property type="entry name" value="ATP-grasp fold, A domain"/>
    <property type="match status" value="1"/>
</dbReference>
<dbReference type="PROSITE" id="PS00211">
    <property type="entry name" value="ABC_TRANSPORTER_1"/>
    <property type="match status" value="2"/>
</dbReference>
<keyword evidence="13 18" id="KW-0234">DNA repair</keyword>
<comment type="similarity">
    <text evidence="15 18">Belongs to the ABC transporter superfamily. UvrA family.</text>
</comment>
<dbReference type="GO" id="GO:0016887">
    <property type="term" value="F:ATP hydrolysis activity"/>
    <property type="evidence" value="ECO:0007669"/>
    <property type="project" value="InterPro"/>
</dbReference>
<dbReference type="Gene3D" id="3.40.50.300">
    <property type="entry name" value="P-loop containing nucleotide triphosphate hydrolases"/>
    <property type="match status" value="2"/>
</dbReference>
<evidence type="ECO:0000259" key="20">
    <source>
        <dbReference type="PROSITE" id="PS50893"/>
    </source>
</evidence>
<evidence type="ECO:0000256" key="19">
    <source>
        <dbReference type="SAM" id="Coils"/>
    </source>
</evidence>
<dbReference type="Proteomes" id="UP000248555">
    <property type="component" value="Unassembled WGS sequence"/>
</dbReference>
<dbReference type="InterPro" id="IPR013815">
    <property type="entry name" value="ATP_grasp_subdomain_1"/>
</dbReference>
<keyword evidence="3 18" id="KW-0479">Metal-binding</keyword>
<feature type="zinc finger region" description="C4-type" evidence="18">
    <location>
        <begin position="738"/>
        <end position="764"/>
    </location>
</feature>
<evidence type="ECO:0000256" key="17">
    <source>
        <dbReference type="ARBA" id="ARBA00042156"/>
    </source>
</evidence>
<dbReference type="HAMAP" id="MF_00205">
    <property type="entry name" value="UvrA"/>
    <property type="match status" value="1"/>
</dbReference>
<evidence type="ECO:0000256" key="15">
    <source>
        <dbReference type="ARBA" id="ARBA00038000"/>
    </source>
</evidence>
<dbReference type="NCBIfam" id="NF001503">
    <property type="entry name" value="PRK00349.1"/>
    <property type="match status" value="1"/>
</dbReference>
<keyword evidence="6 18" id="KW-0227">DNA damage</keyword>